<evidence type="ECO:0000256" key="4">
    <source>
        <dbReference type="ARBA" id="ARBA00022448"/>
    </source>
</evidence>
<dbReference type="GO" id="GO:0030643">
    <property type="term" value="P:intracellular phosphate ion homeostasis"/>
    <property type="evidence" value="ECO:0007669"/>
    <property type="project" value="InterPro"/>
</dbReference>
<protein>
    <recommendedName>
        <fullName evidence="8">Phosphate-specific transport system accessory protein PhoU</fullName>
    </recommendedName>
</protein>
<evidence type="ECO:0000256" key="7">
    <source>
        <dbReference type="ARBA" id="ARBA00056181"/>
    </source>
</evidence>
<dbReference type="AlphaFoldDB" id="A0A2I6SAR5"/>
<dbReference type="GO" id="GO:0006817">
    <property type="term" value="P:phosphate ion transport"/>
    <property type="evidence" value="ECO:0007669"/>
    <property type="project" value="UniProtKB-KW"/>
</dbReference>
<dbReference type="OrthoDB" id="9814256at2"/>
<comment type="subcellular location">
    <subcellularLocation>
        <location evidence="1 8">Cytoplasm</location>
    </subcellularLocation>
</comment>
<evidence type="ECO:0000256" key="2">
    <source>
        <dbReference type="ARBA" id="ARBA00008107"/>
    </source>
</evidence>
<evidence type="ECO:0000313" key="11">
    <source>
        <dbReference type="Proteomes" id="UP000242205"/>
    </source>
</evidence>
<dbReference type="PIRSF" id="PIRSF003107">
    <property type="entry name" value="PhoU"/>
    <property type="match status" value="1"/>
</dbReference>
<organism evidence="10 11">
    <name type="scientific">Pseudazoarcus pumilus</name>
    <dbReference type="NCBI Taxonomy" id="2067960"/>
    <lineage>
        <taxon>Bacteria</taxon>
        <taxon>Pseudomonadati</taxon>
        <taxon>Pseudomonadota</taxon>
        <taxon>Betaproteobacteria</taxon>
        <taxon>Rhodocyclales</taxon>
        <taxon>Zoogloeaceae</taxon>
        <taxon>Pseudazoarcus</taxon>
    </lineage>
</organism>
<evidence type="ECO:0000256" key="6">
    <source>
        <dbReference type="ARBA" id="ARBA00022592"/>
    </source>
</evidence>
<dbReference type="PANTHER" id="PTHR42930:SF3">
    <property type="entry name" value="PHOSPHATE-SPECIFIC TRANSPORT SYSTEM ACCESSORY PROTEIN PHOU"/>
    <property type="match status" value="1"/>
</dbReference>
<feature type="domain" description="PhoU" evidence="9">
    <location>
        <begin position="22"/>
        <end position="107"/>
    </location>
</feature>
<comment type="subunit">
    <text evidence="3 8">Homodimer.</text>
</comment>
<dbReference type="EMBL" id="CP025682">
    <property type="protein sequence ID" value="AUN96337.1"/>
    <property type="molecule type" value="Genomic_DNA"/>
</dbReference>
<comment type="similarity">
    <text evidence="2 8">Belongs to the PhoU family.</text>
</comment>
<dbReference type="Gene3D" id="1.20.58.220">
    <property type="entry name" value="Phosphate transport system protein phou homolog 2, domain 2"/>
    <property type="match status" value="2"/>
</dbReference>
<accession>A0A2I6SAR5</accession>
<evidence type="ECO:0000256" key="8">
    <source>
        <dbReference type="PIRNR" id="PIRNR003107"/>
    </source>
</evidence>
<dbReference type="FunFam" id="1.20.58.220:FF:000004">
    <property type="entry name" value="Phosphate-specific transport system accessory protein PhoU"/>
    <property type="match status" value="1"/>
</dbReference>
<proteinExistence type="inferred from homology"/>
<dbReference type="InterPro" id="IPR028366">
    <property type="entry name" value="PhoU"/>
</dbReference>
<evidence type="ECO:0000256" key="3">
    <source>
        <dbReference type="ARBA" id="ARBA00011738"/>
    </source>
</evidence>
<comment type="function">
    <text evidence="7 8">Plays a role in the regulation of phosphate uptake.</text>
</comment>
<dbReference type="Pfam" id="PF01895">
    <property type="entry name" value="PhoU"/>
    <property type="match status" value="2"/>
</dbReference>
<evidence type="ECO:0000256" key="5">
    <source>
        <dbReference type="ARBA" id="ARBA00022490"/>
    </source>
</evidence>
<keyword evidence="11" id="KW-1185">Reference proteome</keyword>
<dbReference type="KEGG" id="atw:C0099_04240"/>
<dbReference type="InterPro" id="IPR038078">
    <property type="entry name" value="PhoU-like_sf"/>
</dbReference>
<evidence type="ECO:0000313" key="10">
    <source>
        <dbReference type="EMBL" id="AUN96337.1"/>
    </source>
</evidence>
<dbReference type="GO" id="GO:0005737">
    <property type="term" value="C:cytoplasm"/>
    <property type="evidence" value="ECO:0007669"/>
    <property type="project" value="UniProtKB-SubCell"/>
</dbReference>
<name>A0A2I6SAR5_9RHOO</name>
<dbReference type="NCBIfam" id="TIGR02135">
    <property type="entry name" value="phoU_full"/>
    <property type="match status" value="1"/>
</dbReference>
<dbReference type="Proteomes" id="UP000242205">
    <property type="component" value="Chromosome"/>
</dbReference>
<evidence type="ECO:0000259" key="9">
    <source>
        <dbReference type="Pfam" id="PF01895"/>
    </source>
</evidence>
<keyword evidence="5 8" id="KW-0963">Cytoplasm</keyword>
<sequence>MNKHTFSRFDEDLDELRRRVVLMGQDVCQQVRDAMRGLVDRDRELVERVILRDKQVNREEIDLDERCVQVIVRHALAASDLRLITTTMQMITDLERVGDEAKKMAKAARQIVAAEPSSVPDFDLRAVAERVASMLERALDAYVRGDITAAPQLAREDKDVDAVTKSVMADLAQTMMASPDKVLRAIDALSIAKAIERVGDHATNVAEYVVFMSRGRDVRHETIEELEKAVRPAE</sequence>
<reference evidence="10 11" key="1">
    <citation type="submission" date="2018-01" db="EMBL/GenBank/DDBJ databases">
        <authorList>
            <person name="Fu G.-Y."/>
        </authorList>
    </citation>
    <scope>NUCLEOTIDE SEQUENCE [LARGE SCALE GENOMIC DNA]</scope>
    <source>
        <strain evidence="10 11">SY39</strain>
    </source>
</reference>
<keyword evidence="6 8" id="KW-0592">Phosphate transport</keyword>
<gene>
    <name evidence="10" type="primary">phoU</name>
    <name evidence="10" type="ORF">C0099_04240</name>
</gene>
<keyword evidence="4 8" id="KW-0813">Transport</keyword>
<dbReference type="InterPro" id="IPR026022">
    <property type="entry name" value="PhoU_dom"/>
</dbReference>
<dbReference type="PANTHER" id="PTHR42930">
    <property type="entry name" value="PHOSPHATE-SPECIFIC TRANSPORT SYSTEM ACCESSORY PROTEIN PHOU"/>
    <property type="match status" value="1"/>
</dbReference>
<feature type="domain" description="PhoU" evidence="9">
    <location>
        <begin position="126"/>
        <end position="209"/>
    </location>
</feature>
<evidence type="ECO:0000256" key="1">
    <source>
        <dbReference type="ARBA" id="ARBA00004496"/>
    </source>
</evidence>
<dbReference type="GO" id="GO:0045936">
    <property type="term" value="P:negative regulation of phosphate metabolic process"/>
    <property type="evidence" value="ECO:0007669"/>
    <property type="project" value="InterPro"/>
</dbReference>
<dbReference type="SUPFAM" id="SSF109755">
    <property type="entry name" value="PhoU-like"/>
    <property type="match status" value="1"/>
</dbReference>